<gene>
    <name evidence="4" type="ORF">PV05_02478</name>
</gene>
<evidence type="ECO:0000259" key="3">
    <source>
        <dbReference type="Pfam" id="PF00149"/>
    </source>
</evidence>
<dbReference type="Gene3D" id="3.60.21.10">
    <property type="match status" value="1"/>
</dbReference>
<evidence type="ECO:0000313" key="5">
    <source>
        <dbReference type="Proteomes" id="UP000054342"/>
    </source>
</evidence>
<dbReference type="RefSeq" id="XP_013318506.1">
    <property type="nucleotide sequence ID" value="XM_013463052.1"/>
</dbReference>
<reference evidence="4 5" key="1">
    <citation type="submission" date="2015-01" db="EMBL/GenBank/DDBJ databases">
        <title>The Genome Sequence of Exophiala xenobiotica CBS118157.</title>
        <authorList>
            <consortium name="The Broad Institute Genomics Platform"/>
            <person name="Cuomo C."/>
            <person name="de Hoog S."/>
            <person name="Gorbushina A."/>
            <person name="Stielow B."/>
            <person name="Teixiera M."/>
            <person name="Abouelleil A."/>
            <person name="Chapman S.B."/>
            <person name="Priest M."/>
            <person name="Young S.K."/>
            <person name="Wortman J."/>
            <person name="Nusbaum C."/>
            <person name="Birren B."/>
        </authorList>
    </citation>
    <scope>NUCLEOTIDE SEQUENCE [LARGE SCALE GENOMIC DNA]</scope>
    <source>
        <strain evidence="4 5">CBS 118157</strain>
    </source>
</reference>
<dbReference type="PANTHER" id="PTHR42850">
    <property type="entry name" value="METALLOPHOSPHOESTERASE"/>
    <property type="match status" value="1"/>
</dbReference>
<accession>A0A0D2D6H2</accession>
<keyword evidence="2" id="KW-0472">Membrane</keyword>
<dbReference type="GO" id="GO:0006798">
    <property type="term" value="P:polyphosphate catabolic process"/>
    <property type="evidence" value="ECO:0007669"/>
    <property type="project" value="TreeGrafter"/>
</dbReference>
<evidence type="ECO:0000256" key="1">
    <source>
        <dbReference type="SAM" id="MobiDB-lite"/>
    </source>
</evidence>
<dbReference type="HOGENOM" id="CLU_023125_0_0_1"/>
<dbReference type="InterPro" id="IPR004843">
    <property type="entry name" value="Calcineurin-like_PHP"/>
</dbReference>
<dbReference type="SUPFAM" id="SSF56300">
    <property type="entry name" value="Metallo-dependent phosphatases"/>
    <property type="match status" value="1"/>
</dbReference>
<dbReference type="InterPro" id="IPR050126">
    <property type="entry name" value="Ap4A_hydrolase"/>
</dbReference>
<dbReference type="Pfam" id="PF00149">
    <property type="entry name" value="Metallophos"/>
    <property type="match status" value="1"/>
</dbReference>
<keyword evidence="2" id="KW-1133">Transmembrane helix</keyword>
<keyword evidence="5" id="KW-1185">Reference proteome</keyword>
<dbReference type="GO" id="GO:0000298">
    <property type="term" value="F:endopolyphosphatase activity"/>
    <property type="evidence" value="ECO:0007669"/>
    <property type="project" value="TreeGrafter"/>
</dbReference>
<dbReference type="OrthoDB" id="10267127at2759"/>
<dbReference type="PANTHER" id="PTHR42850:SF4">
    <property type="entry name" value="ZINC-DEPENDENT ENDOPOLYPHOSPHATASE"/>
    <property type="match status" value="1"/>
</dbReference>
<keyword evidence="2" id="KW-0812">Transmembrane</keyword>
<sequence length="453" mass="50180">MSSTGVPMYRRSFDPDQRIRRPLVEYCTNEWRNEPNYRYEPSPERATYSDDFVDCLEDLWDNTVSVVKAPKFRRLLMVIIVATIALLVLCVKIWPVLNEERVILASVNKNAGSASGGLFGINVRPQFPGMIQVQTLDPRLLPQAAKPQASATGNKKRLVFIGDIHGCKKELEALLKAVQFDPVTDHLVALGDIVSKGPDSPGVIDLLRGYNASCVRGNHDDRLLLVVEDLHSTSLTSQKNARFASDAATQASLNKDNAVRNLAMSLDAAQVEWLKSCPVILRIGELKAFHGETVAVHGGLVLGIPLEQQDPVSVMNMRTVDMQTHVPSQKHEGKGGKSKAWYKLWNKHQQLLPTRQGWNRLKSFGKKKSAEKPMTVLYGHDSKTGLKIKKYTKGLDTGCVKGGKLTALVVDGDGRQEIVQVDCKDRRQVSAARETMDDIPKKGKSEPPVDNSN</sequence>
<feature type="region of interest" description="Disordered" evidence="1">
    <location>
        <begin position="426"/>
        <end position="453"/>
    </location>
</feature>
<evidence type="ECO:0000256" key="2">
    <source>
        <dbReference type="SAM" id="Phobius"/>
    </source>
</evidence>
<name>A0A0D2D6H2_9EURO</name>
<dbReference type="GO" id="GO:0005737">
    <property type="term" value="C:cytoplasm"/>
    <property type="evidence" value="ECO:0007669"/>
    <property type="project" value="TreeGrafter"/>
</dbReference>
<proteinExistence type="predicted"/>
<feature type="compositionally biased region" description="Basic and acidic residues" evidence="1">
    <location>
        <begin position="426"/>
        <end position="447"/>
    </location>
</feature>
<dbReference type="Proteomes" id="UP000054342">
    <property type="component" value="Unassembled WGS sequence"/>
</dbReference>
<dbReference type="CDD" id="cd00144">
    <property type="entry name" value="MPP_PPP_family"/>
    <property type="match status" value="1"/>
</dbReference>
<organism evidence="4 5">
    <name type="scientific">Exophiala xenobiotica</name>
    <dbReference type="NCBI Taxonomy" id="348802"/>
    <lineage>
        <taxon>Eukaryota</taxon>
        <taxon>Fungi</taxon>
        <taxon>Dikarya</taxon>
        <taxon>Ascomycota</taxon>
        <taxon>Pezizomycotina</taxon>
        <taxon>Eurotiomycetes</taxon>
        <taxon>Chaetothyriomycetidae</taxon>
        <taxon>Chaetothyriales</taxon>
        <taxon>Herpotrichiellaceae</taxon>
        <taxon>Exophiala</taxon>
    </lineage>
</organism>
<evidence type="ECO:0000313" key="4">
    <source>
        <dbReference type="EMBL" id="KIW57922.1"/>
    </source>
</evidence>
<dbReference type="AlphaFoldDB" id="A0A0D2D6H2"/>
<dbReference type="GO" id="GO:0016791">
    <property type="term" value="F:phosphatase activity"/>
    <property type="evidence" value="ECO:0007669"/>
    <property type="project" value="TreeGrafter"/>
</dbReference>
<feature type="domain" description="Calcineurin-like phosphoesterase" evidence="3">
    <location>
        <begin position="157"/>
        <end position="359"/>
    </location>
</feature>
<dbReference type="EMBL" id="KN847318">
    <property type="protein sequence ID" value="KIW57922.1"/>
    <property type="molecule type" value="Genomic_DNA"/>
</dbReference>
<dbReference type="STRING" id="348802.A0A0D2D6H2"/>
<feature type="transmembrane region" description="Helical" evidence="2">
    <location>
        <begin position="75"/>
        <end position="97"/>
    </location>
</feature>
<dbReference type="GeneID" id="25324386"/>
<protein>
    <recommendedName>
        <fullName evidence="3">Calcineurin-like phosphoesterase domain-containing protein</fullName>
    </recommendedName>
</protein>
<dbReference type="InterPro" id="IPR029052">
    <property type="entry name" value="Metallo-depent_PP-like"/>
</dbReference>